<feature type="compositionally biased region" description="Polar residues" evidence="5">
    <location>
        <begin position="1"/>
        <end position="14"/>
    </location>
</feature>
<evidence type="ECO:0000259" key="7">
    <source>
        <dbReference type="Pfam" id="PF00892"/>
    </source>
</evidence>
<feature type="transmembrane region" description="Helical" evidence="6">
    <location>
        <begin position="188"/>
        <end position="208"/>
    </location>
</feature>
<dbReference type="Pfam" id="PF00892">
    <property type="entry name" value="EamA"/>
    <property type="match status" value="2"/>
</dbReference>
<feature type="domain" description="EamA" evidence="7">
    <location>
        <begin position="116"/>
        <end position="259"/>
    </location>
</feature>
<proteinExistence type="predicted"/>
<feature type="transmembrane region" description="Helical" evidence="6">
    <location>
        <begin position="338"/>
        <end position="358"/>
    </location>
</feature>
<feature type="transmembrane region" description="Helical" evidence="6">
    <location>
        <begin position="364"/>
        <end position="386"/>
    </location>
</feature>
<dbReference type="EMBL" id="LJIJ01000183">
    <property type="protein sequence ID" value="ODN00873.1"/>
    <property type="molecule type" value="Genomic_DNA"/>
</dbReference>
<dbReference type="InterPro" id="IPR000620">
    <property type="entry name" value="EamA_dom"/>
</dbReference>
<dbReference type="OrthoDB" id="306876at2759"/>
<dbReference type="SUPFAM" id="SSF103481">
    <property type="entry name" value="Multidrug resistance efflux transporter EmrE"/>
    <property type="match status" value="1"/>
</dbReference>
<evidence type="ECO:0000313" key="9">
    <source>
        <dbReference type="Proteomes" id="UP000094527"/>
    </source>
</evidence>
<organism evidence="8 9">
    <name type="scientific">Orchesella cincta</name>
    <name type="common">Springtail</name>
    <name type="synonym">Podura cincta</name>
    <dbReference type="NCBI Taxonomy" id="48709"/>
    <lineage>
        <taxon>Eukaryota</taxon>
        <taxon>Metazoa</taxon>
        <taxon>Ecdysozoa</taxon>
        <taxon>Arthropoda</taxon>
        <taxon>Hexapoda</taxon>
        <taxon>Collembola</taxon>
        <taxon>Entomobryomorpha</taxon>
        <taxon>Entomobryoidea</taxon>
        <taxon>Orchesellidae</taxon>
        <taxon>Orchesellinae</taxon>
        <taxon>Orchesella</taxon>
    </lineage>
</organism>
<name>A0A1D2N6H1_ORCCI</name>
<dbReference type="GO" id="GO:0016020">
    <property type="term" value="C:membrane"/>
    <property type="evidence" value="ECO:0007669"/>
    <property type="project" value="UniProtKB-SubCell"/>
</dbReference>
<evidence type="ECO:0000256" key="5">
    <source>
        <dbReference type="SAM" id="MobiDB-lite"/>
    </source>
</evidence>
<dbReference type="InterPro" id="IPR037185">
    <property type="entry name" value="EmrE-like"/>
</dbReference>
<feature type="domain" description="EamA" evidence="7">
    <location>
        <begin position="278"/>
        <end position="392"/>
    </location>
</feature>
<accession>A0A1D2N6H1</accession>
<dbReference type="PANTHER" id="PTHR22911:SF6">
    <property type="entry name" value="SOLUTE CARRIER FAMILY 35 MEMBER G1"/>
    <property type="match status" value="1"/>
</dbReference>
<evidence type="ECO:0000256" key="1">
    <source>
        <dbReference type="ARBA" id="ARBA00004141"/>
    </source>
</evidence>
<dbReference type="STRING" id="48709.A0A1D2N6H1"/>
<feature type="transmembrane region" description="Helical" evidence="6">
    <location>
        <begin position="220"/>
        <end position="237"/>
    </location>
</feature>
<feature type="transmembrane region" description="Helical" evidence="6">
    <location>
        <begin position="243"/>
        <end position="264"/>
    </location>
</feature>
<feature type="transmembrane region" description="Helical" evidence="6">
    <location>
        <begin position="276"/>
        <end position="296"/>
    </location>
</feature>
<comment type="caution">
    <text evidence="8">The sequence shown here is derived from an EMBL/GenBank/DDBJ whole genome shotgun (WGS) entry which is preliminary data.</text>
</comment>
<evidence type="ECO:0000256" key="6">
    <source>
        <dbReference type="SAM" id="Phobius"/>
    </source>
</evidence>
<dbReference type="AlphaFoldDB" id="A0A1D2N6H1"/>
<comment type="subcellular location">
    <subcellularLocation>
        <location evidence="1">Membrane</location>
        <topology evidence="1">Multi-pass membrane protein</topology>
    </subcellularLocation>
</comment>
<feature type="transmembrane region" description="Helical" evidence="6">
    <location>
        <begin position="147"/>
        <end position="168"/>
    </location>
</feature>
<keyword evidence="3 6" id="KW-1133">Transmembrane helix</keyword>
<feature type="transmembrane region" description="Helical" evidence="6">
    <location>
        <begin position="115"/>
        <end position="135"/>
    </location>
</feature>
<sequence>MESACSTVDATGSDQDQKLSGDGTEIDSGQLIFKKYRSKSLCFKCSESGEVTVPLNRGSSEKAVRIKNDTVTFKGTSSSIKSNSSSAKANCERCIQIESNIQTKKQQQCSVCKDYWGILLSVVSGLASTFGGIIVKHMKGFHPFSLATYRFQGVVFPALVIVLYYKFVRKEDVFKTVWPVTDKEKLRKFGFTIVRAVIGCLGLYLYFYAIKLMPLADAKIIGSCRPVFVTFVAYLWLGEPCGIFPVVASMVAVIGMGVLSKPPILTGQSHFDYDTLMGTGFATLSMLAATLSLVVLRYLRGVHVAVVTLAFGFWGTLLSFACSVAIERFDVPQTNEDWILIVCLAVAAFFSQTAITLAMKYEHAGAVVIVGTCDTIFAFILQYFLLGESPDIFRNDKNLIHNFRLPDIAEDVL</sequence>
<gene>
    <name evidence="8" type="ORF">Ocin01_05803</name>
</gene>
<evidence type="ECO:0000256" key="4">
    <source>
        <dbReference type="ARBA" id="ARBA00023136"/>
    </source>
</evidence>
<reference evidence="8 9" key="1">
    <citation type="journal article" date="2016" name="Genome Biol. Evol.">
        <title>Gene Family Evolution Reflects Adaptation to Soil Environmental Stressors in the Genome of the Collembolan Orchesella cincta.</title>
        <authorList>
            <person name="Faddeeva-Vakhrusheva A."/>
            <person name="Derks M.F."/>
            <person name="Anvar S.Y."/>
            <person name="Agamennone V."/>
            <person name="Suring W."/>
            <person name="Smit S."/>
            <person name="van Straalen N.M."/>
            <person name="Roelofs D."/>
        </authorList>
    </citation>
    <scope>NUCLEOTIDE SEQUENCE [LARGE SCALE GENOMIC DNA]</scope>
    <source>
        <tissue evidence="8">Mixed pool</tissue>
    </source>
</reference>
<keyword evidence="2 6" id="KW-0812">Transmembrane</keyword>
<feature type="region of interest" description="Disordered" evidence="5">
    <location>
        <begin position="1"/>
        <end position="22"/>
    </location>
</feature>
<dbReference type="PANTHER" id="PTHR22911">
    <property type="entry name" value="ACYL-MALONYL CONDENSING ENZYME-RELATED"/>
    <property type="match status" value="1"/>
</dbReference>
<protein>
    <submittedName>
        <fullName evidence="8">Solute carrier family 35 member G1</fullName>
    </submittedName>
</protein>
<evidence type="ECO:0000313" key="8">
    <source>
        <dbReference type="EMBL" id="ODN00873.1"/>
    </source>
</evidence>
<dbReference type="Proteomes" id="UP000094527">
    <property type="component" value="Unassembled WGS sequence"/>
</dbReference>
<keyword evidence="4 6" id="KW-0472">Membrane</keyword>
<feature type="transmembrane region" description="Helical" evidence="6">
    <location>
        <begin position="302"/>
        <end position="326"/>
    </location>
</feature>
<keyword evidence="9" id="KW-1185">Reference proteome</keyword>
<evidence type="ECO:0000256" key="2">
    <source>
        <dbReference type="ARBA" id="ARBA00022692"/>
    </source>
</evidence>
<evidence type="ECO:0000256" key="3">
    <source>
        <dbReference type="ARBA" id="ARBA00022989"/>
    </source>
</evidence>
<dbReference type="OMA" id="EDWILIV"/>